<reference evidence="1 2" key="1">
    <citation type="submission" date="2020-09" db="EMBL/GenBank/DDBJ databases">
        <title>De no assembly of potato wild relative species, Solanum commersonii.</title>
        <authorList>
            <person name="Cho K."/>
        </authorList>
    </citation>
    <scope>NUCLEOTIDE SEQUENCE [LARGE SCALE GENOMIC DNA]</scope>
    <source>
        <strain evidence="1">LZ3.2</strain>
        <tissue evidence="1">Leaf</tissue>
    </source>
</reference>
<sequence length="67" mass="7296">MGNLLGNISGHKVYYGGFQGEESDGTNNNHLISLEDLPGKAKAILQGDKQVTPNLRTKKCKYANFNS</sequence>
<keyword evidence="2" id="KW-1185">Reference proteome</keyword>
<dbReference type="EMBL" id="JACXVP010000004">
    <property type="protein sequence ID" value="KAG5609912.1"/>
    <property type="molecule type" value="Genomic_DNA"/>
</dbReference>
<comment type="caution">
    <text evidence="1">The sequence shown here is derived from an EMBL/GenBank/DDBJ whole genome shotgun (WGS) entry which is preliminary data.</text>
</comment>
<organism evidence="1 2">
    <name type="scientific">Solanum commersonii</name>
    <name type="common">Commerson's wild potato</name>
    <name type="synonym">Commerson's nightshade</name>
    <dbReference type="NCBI Taxonomy" id="4109"/>
    <lineage>
        <taxon>Eukaryota</taxon>
        <taxon>Viridiplantae</taxon>
        <taxon>Streptophyta</taxon>
        <taxon>Embryophyta</taxon>
        <taxon>Tracheophyta</taxon>
        <taxon>Spermatophyta</taxon>
        <taxon>Magnoliopsida</taxon>
        <taxon>eudicotyledons</taxon>
        <taxon>Gunneridae</taxon>
        <taxon>Pentapetalae</taxon>
        <taxon>asterids</taxon>
        <taxon>lamiids</taxon>
        <taxon>Solanales</taxon>
        <taxon>Solanaceae</taxon>
        <taxon>Solanoideae</taxon>
        <taxon>Solaneae</taxon>
        <taxon>Solanum</taxon>
    </lineage>
</organism>
<dbReference type="AlphaFoldDB" id="A0A9J5ZDJ1"/>
<evidence type="ECO:0000313" key="2">
    <source>
        <dbReference type="Proteomes" id="UP000824120"/>
    </source>
</evidence>
<name>A0A9J5ZDJ1_SOLCO</name>
<dbReference type="Proteomes" id="UP000824120">
    <property type="component" value="Chromosome 4"/>
</dbReference>
<protein>
    <submittedName>
        <fullName evidence="1">Uncharacterized protein</fullName>
    </submittedName>
</protein>
<proteinExistence type="predicted"/>
<accession>A0A9J5ZDJ1</accession>
<evidence type="ECO:0000313" key="1">
    <source>
        <dbReference type="EMBL" id="KAG5609912.1"/>
    </source>
</evidence>
<gene>
    <name evidence="1" type="ORF">H5410_021193</name>
</gene>